<proteinExistence type="predicted"/>
<dbReference type="Proteomes" id="UP001281203">
    <property type="component" value="Unassembled WGS sequence"/>
</dbReference>
<evidence type="ECO:0000313" key="1">
    <source>
        <dbReference type="EMBL" id="MDV2481351.1"/>
    </source>
</evidence>
<accession>A0ABU3X061</accession>
<reference evidence="1 2" key="1">
    <citation type="submission" date="2019-10" db="EMBL/GenBank/DDBJ databases">
        <title>Isolation and characterization of Methanoculleus sp. Wushi-C6 from a hot spring well.</title>
        <authorList>
            <person name="Chen S.-C."/>
            <person name="Lan Z.-H."/>
            <person name="You Y.-T."/>
            <person name="Lai M.-C."/>
        </authorList>
    </citation>
    <scope>NUCLEOTIDE SEQUENCE [LARGE SCALE GENOMIC DNA]</scope>
    <source>
        <strain evidence="1 2">Wushi-C6</strain>
    </source>
</reference>
<sequence>MKTTVTEVRSETVAEVPPVTRKARPSLAHLSPIDLQSYLKGVDYPAGKGDLIDHARKNNAPEDMIAALEQFSDRTYRSTTEVSEEFGKIK</sequence>
<dbReference type="InterPro" id="IPR021527">
    <property type="entry name" value="DUF2795"/>
</dbReference>
<dbReference type="Pfam" id="PF11387">
    <property type="entry name" value="DUF2795"/>
    <property type="match status" value="1"/>
</dbReference>
<name>A0ABU3X061_9EURY</name>
<comment type="caution">
    <text evidence="1">The sequence shown here is derived from an EMBL/GenBank/DDBJ whole genome shotgun (WGS) entry which is preliminary data.</text>
</comment>
<gene>
    <name evidence="1" type="ORF">F8E02_04875</name>
</gene>
<keyword evidence="2" id="KW-1185">Reference proteome</keyword>
<organism evidence="1 2">
    <name type="scientific">Methanoculleus caldifontis</name>
    <dbReference type="NCBI Taxonomy" id="2651577"/>
    <lineage>
        <taxon>Archaea</taxon>
        <taxon>Methanobacteriati</taxon>
        <taxon>Methanobacteriota</taxon>
        <taxon>Stenosarchaea group</taxon>
        <taxon>Methanomicrobia</taxon>
        <taxon>Methanomicrobiales</taxon>
        <taxon>Methanomicrobiaceae</taxon>
        <taxon>Methanoculleus</taxon>
    </lineage>
</organism>
<dbReference type="EMBL" id="WBKO01000001">
    <property type="protein sequence ID" value="MDV2481351.1"/>
    <property type="molecule type" value="Genomic_DNA"/>
</dbReference>
<evidence type="ECO:0000313" key="2">
    <source>
        <dbReference type="Proteomes" id="UP001281203"/>
    </source>
</evidence>
<protein>
    <submittedName>
        <fullName evidence="1">DUF2795 domain-containing protein</fullName>
    </submittedName>
</protein>